<dbReference type="Proteomes" id="UP000297299">
    <property type="component" value="Unassembled WGS sequence"/>
</dbReference>
<dbReference type="EMBL" id="PHWZ01000135">
    <property type="protein sequence ID" value="TEY65918.1"/>
    <property type="molecule type" value="Genomic_DNA"/>
</dbReference>
<feature type="transmembrane region" description="Helical" evidence="1">
    <location>
        <begin position="192"/>
        <end position="212"/>
    </location>
</feature>
<reference evidence="2 3" key="1">
    <citation type="submission" date="2017-11" db="EMBL/GenBank/DDBJ databases">
        <title>Comparative genomics of Botrytis spp.</title>
        <authorList>
            <person name="Valero-Jimenez C.A."/>
            <person name="Tapia P."/>
            <person name="Veloso J."/>
            <person name="Silva-Moreno E."/>
            <person name="Staats M."/>
            <person name="Valdes J.H."/>
            <person name="Van Kan J.A.L."/>
        </authorList>
    </citation>
    <scope>NUCLEOTIDE SEQUENCE [LARGE SCALE GENOMIC DNA]</scope>
    <source>
        <strain evidence="2 3">MUCL2830</strain>
    </source>
</reference>
<keyword evidence="1" id="KW-1133">Transmembrane helix</keyword>
<proteinExistence type="predicted"/>
<feature type="transmembrane region" description="Helical" evidence="1">
    <location>
        <begin position="370"/>
        <end position="391"/>
    </location>
</feature>
<comment type="caution">
    <text evidence="2">The sequence shown here is derived from an EMBL/GenBank/DDBJ whole genome shotgun (WGS) entry which is preliminary data.</text>
</comment>
<gene>
    <name evidence="2" type="ORF">BOTCAL_0135g00050</name>
</gene>
<feature type="transmembrane region" description="Helical" evidence="1">
    <location>
        <begin position="108"/>
        <end position="126"/>
    </location>
</feature>
<feature type="transmembrane region" description="Helical" evidence="1">
    <location>
        <begin position="16"/>
        <end position="35"/>
    </location>
</feature>
<feature type="transmembrane region" description="Helical" evidence="1">
    <location>
        <begin position="74"/>
        <end position="96"/>
    </location>
</feature>
<sequence>MKSFAQPPPQNTAQSTYLLGLRGFLILQAFLWIFLQTFVPATVKSNIITFPANTPTYQDLIRKILSPIFWNESLIYSSFVFLSSRTLCISFISSPSKQTIASSIFRRSFRLIIPTIFSLSLVTLLSQTTSNNLTTLFITETINPSIQTPYTLRSPIPLTLFNSLFTLFLSTSHTPLHSLPAVLAFPSGTLSILPILYSQSYTLYITTLIIPYTRPLWRLKYSPLFLFTAYWVSSYSFISISGLLLTDFLLLPNSPLLIISAVGFPLPKRITKKRIPSWIPYTFALLVGIGLQYFYITSDSAVETANAELKAHTDIYGSSGGLNTTPDLKEQTPRIADWLVLCGGFLLLETRTSVQYLFKNSVLVSLGRRSLSYFLTQSIVIYSAAIPLYLHLVVDKAVSGIVATIICLVVSTLGTLKFRVYGRVCGAGIGLGDEEIGWQIAGSSRVLIDNSFRM</sequence>
<organism evidence="2 3">
    <name type="scientific">Botryotinia calthae</name>
    <dbReference type="NCBI Taxonomy" id="38488"/>
    <lineage>
        <taxon>Eukaryota</taxon>
        <taxon>Fungi</taxon>
        <taxon>Dikarya</taxon>
        <taxon>Ascomycota</taxon>
        <taxon>Pezizomycotina</taxon>
        <taxon>Leotiomycetes</taxon>
        <taxon>Helotiales</taxon>
        <taxon>Sclerotiniaceae</taxon>
        <taxon>Botryotinia</taxon>
    </lineage>
</organism>
<keyword evidence="1" id="KW-0472">Membrane</keyword>
<keyword evidence="3" id="KW-1185">Reference proteome</keyword>
<dbReference type="STRING" id="38488.A0A4Y8D657"/>
<dbReference type="OrthoDB" id="3363151at2759"/>
<name>A0A4Y8D657_9HELO</name>
<evidence type="ECO:0000313" key="3">
    <source>
        <dbReference type="Proteomes" id="UP000297299"/>
    </source>
</evidence>
<protein>
    <submittedName>
        <fullName evidence="2">Uncharacterized protein</fullName>
    </submittedName>
</protein>
<feature type="transmembrane region" description="Helical" evidence="1">
    <location>
        <begin position="397"/>
        <end position="416"/>
    </location>
</feature>
<dbReference type="AlphaFoldDB" id="A0A4Y8D657"/>
<feature type="transmembrane region" description="Helical" evidence="1">
    <location>
        <begin position="224"/>
        <end position="244"/>
    </location>
</feature>
<keyword evidence="1" id="KW-0812">Transmembrane</keyword>
<evidence type="ECO:0000313" key="2">
    <source>
        <dbReference type="EMBL" id="TEY65918.1"/>
    </source>
</evidence>
<accession>A0A4Y8D657</accession>
<evidence type="ECO:0000256" key="1">
    <source>
        <dbReference type="SAM" id="Phobius"/>
    </source>
</evidence>
<feature type="transmembrane region" description="Helical" evidence="1">
    <location>
        <begin position="278"/>
        <end position="296"/>
    </location>
</feature>